<dbReference type="AlphaFoldDB" id="A0A2K1ZA77"/>
<accession>A0A2K1ZA77</accession>
<gene>
    <name evidence="1" type="ORF">POPTR_008G018700</name>
</gene>
<proteinExistence type="predicted"/>
<dbReference type="Proteomes" id="UP000006729">
    <property type="component" value="Chromosome 8"/>
</dbReference>
<dbReference type="InParanoid" id="A0A2K1ZA77"/>
<evidence type="ECO:0000313" key="1">
    <source>
        <dbReference type="EMBL" id="PNT22178.1"/>
    </source>
</evidence>
<reference evidence="1 2" key="1">
    <citation type="journal article" date="2006" name="Science">
        <title>The genome of black cottonwood, Populus trichocarpa (Torr. &amp; Gray).</title>
        <authorList>
            <person name="Tuskan G.A."/>
            <person name="Difazio S."/>
            <person name="Jansson S."/>
            <person name="Bohlmann J."/>
            <person name="Grigoriev I."/>
            <person name="Hellsten U."/>
            <person name="Putnam N."/>
            <person name="Ralph S."/>
            <person name="Rombauts S."/>
            <person name="Salamov A."/>
            <person name="Schein J."/>
            <person name="Sterck L."/>
            <person name="Aerts A."/>
            <person name="Bhalerao R.R."/>
            <person name="Bhalerao R.P."/>
            <person name="Blaudez D."/>
            <person name="Boerjan W."/>
            <person name="Brun A."/>
            <person name="Brunner A."/>
            <person name="Busov V."/>
            <person name="Campbell M."/>
            <person name="Carlson J."/>
            <person name="Chalot M."/>
            <person name="Chapman J."/>
            <person name="Chen G.L."/>
            <person name="Cooper D."/>
            <person name="Coutinho P.M."/>
            <person name="Couturier J."/>
            <person name="Covert S."/>
            <person name="Cronk Q."/>
            <person name="Cunningham R."/>
            <person name="Davis J."/>
            <person name="Degroeve S."/>
            <person name="Dejardin A."/>
            <person name="Depamphilis C."/>
            <person name="Detter J."/>
            <person name="Dirks B."/>
            <person name="Dubchak I."/>
            <person name="Duplessis S."/>
            <person name="Ehlting J."/>
            <person name="Ellis B."/>
            <person name="Gendler K."/>
            <person name="Goodstein D."/>
            <person name="Gribskov M."/>
            <person name="Grimwood J."/>
            <person name="Groover A."/>
            <person name="Gunter L."/>
            <person name="Hamberger B."/>
            <person name="Heinze B."/>
            <person name="Helariutta Y."/>
            <person name="Henrissat B."/>
            <person name="Holligan D."/>
            <person name="Holt R."/>
            <person name="Huang W."/>
            <person name="Islam-Faridi N."/>
            <person name="Jones S."/>
            <person name="Jones-Rhoades M."/>
            <person name="Jorgensen R."/>
            <person name="Joshi C."/>
            <person name="Kangasjarvi J."/>
            <person name="Karlsson J."/>
            <person name="Kelleher C."/>
            <person name="Kirkpatrick R."/>
            <person name="Kirst M."/>
            <person name="Kohler A."/>
            <person name="Kalluri U."/>
            <person name="Larimer F."/>
            <person name="Leebens-Mack J."/>
            <person name="Leple J.C."/>
            <person name="Locascio P."/>
            <person name="Lou Y."/>
            <person name="Lucas S."/>
            <person name="Martin F."/>
            <person name="Montanini B."/>
            <person name="Napoli C."/>
            <person name="Nelson D.R."/>
            <person name="Nelson C."/>
            <person name="Nieminen K."/>
            <person name="Nilsson O."/>
            <person name="Pereda V."/>
            <person name="Peter G."/>
            <person name="Philippe R."/>
            <person name="Pilate G."/>
            <person name="Poliakov A."/>
            <person name="Razumovskaya J."/>
            <person name="Richardson P."/>
            <person name="Rinaldi C."/>
            <person name="Ritland K."/>
            <person name="Rouze P."/>
            <person name="Ryaboy D."/>
            <person name="Schmutz J."/>
            <person name="Schrader J."/>
            <person name="Segerman B."/>
            <person name="Shin H."/>
            <person name="Siddiqui A."/>
            <person name="Sterky F."/>
            <person name="Terry A."/>
            <person name="Tsai C.J."/>
            <person name="Uberbacher E."/>
            <person name="Unneberg P."/>
            <person name="Vahala J."/>
            <person name="Wall K."/>
            <person name="Wessler S."/>
            <person name="Yang G."/>
            <person name="Yin T."/>
            <person name="Douglas C."/>
            <person name="Marra M."/>
            <person name="Sandberg G."/>
            <person name="Van de Peer Y."/>
            <person name="Rokhsar D."/>
        </authorList>
    </citation>
    <scope>NUCLEOTIDE SEQUENCE [LARGE SCALE GENOMIC DNA]</scope>
    <source>
        <strain evidence="2">cv. Nisqually</strain>
    </source>
</reference>
<keyword evidence="2" id="KW-1185">Reference proteome</keyword>
<evidence type="ECO:0000313" key="2">
    <source>
        <dbReference type="Proteomes" id="UP000006729"/>
    </source>
</evidence>
<name>A0A2K1ZA77_POPTR</name>
<protein>
    <submittedName>
        <fullName evidence="1">Uncharacterized protein</fullName>
    </submittedName>
</protein>
<organism evidence="1 2">
    <name type="scientific">Populus trichocarpa</name>
    <name type="common">Western balsam poplar</name>
    <name type="synonym">Populus balsamifera subsp. trichocarpa</name>
    <dbReference type="NCBI Taxonomy" id="3694"/>
    <lineage>
        <taxon>Eukaryota</taxon>
        <taxon>Viridiplantae</taxon>
        <taxon>Streptophyta</taxon>
        <taxon>Embryophyta</taxon>
        <taxon>Tracheophyta</taxon>
        <taxon>Spermatophyta</taxon>
        <taxon>Magnoliopsida</taxon>
        <taxon>eudicotyledons</taxon>
        <taxon>Gunneridae</taxon>
        <taxon>Pentapetalae</taxon>
        <taxon>rosids</taxon>
        <taxon>fabids</taxon>
        <taxon>Malpighiales</taxon>
        <taxon>Salicaceae</taxon>
        <taxon>Saliceae</taxon>
        <taxon>Populus</taxon>
    </lineage>
</organism>
<dbReference type="EMBL" id="CM009297">
    <property type="protein sequence ID" value="PNT22178.1"/>
    <property type="molecule type" value="Genomic_DNA"/>
</dbReference>
<sequence>MSKQSSKVPLAKTCKTIFSQTRSRELACYTEEFYINSLVKRTVDHNARELLSQGFCPNSSNVCFSLKNVFKKI</sequence>